<dbReference type="AlphaFoldDB" id="A0A1G2LBY9"/>
<evidence type="ECO:0000256" key="8">
    <source>
        <dbReference type="ARBA" id="ARBA00023125"/>
    </source>
</evidence>
<dbReference type="EMBL" id="MHQS01000006">
    <property type="protein sequence ID" value="OHA09153.1"/>
    <property type="molecule type" value="Genomic_DNA"/>
</dbReference>
<evidence type="ECO:0000256" key="7">
    <source>
        <dbReference type="ARBA" id="ARBA00022932"/>
    </source>
</evidence>
<comment type="caution">
    <text evidence="11">The sequence shown here is derived from an EMBL/GenBank/DDBJ whole genome shotgun (WGS) entry which is preliminary data.</text>
</comment>
<evidence type="ECO:0000256" key="3">
    <source>
        <dbReference type="ARBA" id="ARBA00022490"/>
    </source>
</evidence>
<dbReference type="GO" id="GO:0009360">
    <property type="term" value="C:DNA polymerase III complex"/>
    <property type="evidence" value="ECO:0007669"/>
    <property type="project" value="InterPro"/>
</dbReference>
<dbReference type="PANTHER" id="PTHR30478:SF0">
    <property type="entry name" value="BETA SLIDING CLAMP"/>
    <property type="match status" value="1"/>
</dbReference>
<evidence type="ECO:0000259" key="9">
    <source>
        <dbReference type="Pfam" id="PF02767"/>
    </source>
</evidence>
<protein>
    <submittedName>
        <fullName evidence="11">DNA polymerase III subunit beta</fullName>
    </submittedName>
</protein>
<dbReference type="GO" id="GO:0008408">
    <property type="term" value="F:3'-5' exonuclease activity"/>
    <property type="evidence" value="ECO:0007669"/>
    <property type="project" value="InterPro"/>
</dbReference>
<comment type="subcellular location">
    <subcellularLocation>
        <location evidence="1">Cytoplasm</location>
    </subcellularLocation>
</comment>
<dbReference type="GO" id="GO:0003677">
    <property type="term" value="F:DNA binding"/>
    <property type="evidence" value="ECO:0007669"/>
    <property type="project" value="UniProtKB-KW"/>
</dbReference>
<dbReference type="Pfam" id="PF02767">
    <property type="entry name" value="DNA_pol3_beta_2"/>
    <property type="match status" value="1"/>
</dbReference>
<dbReference type="Pfam" id="PF02768">
    <property type="entry name" value="DNA_pol3_beta_3"/>
    <property type="match status" value="1"/>
</dbReference>
<evidence type="ECO:0000256" key="5">
    <source>
        <dbReference type="ARBA" id="ARBA00022695"/>
    </source>
</evidence>
<evidence type="ECO:0000313" key="11">
    <source>
        <dbReference type="EMBL" id="OHA09153.1"/>
    </source>
</evidence>
<dbReference type="Gene3D" id="3.10.150.10">
    <property type="entry name" value="DNA Polymerase III, subunit A, domain 2"/>
    <property type="match status" value="3"/>
</dbReference>
<proteinExistence type="inferred from homology"/>
<dbReference type="GO" id="GO:0005737">
    <property type="term" value="C:cytoplasm"/>
    <property type="evidence" value="ECO:0007669"/>
    <property type="project" value="UniProtKB-SubCell"/>
</dbReference>
<evidence type="ECO:0000259" key="10">
    <source>
        <dbReference type="Pfam" id="PF02768"/>
    </source>
</evidence>
<dbReference type="Proteomes" id="UP000176705">
    <property type="component" value="Unassembled WGS sequence"/>
</dbReference>
<keyword evidence="4" id="KW-0808">Transferase</keyword>
<evidence type="ECO:0000256" key="6">
    <source>
        <dbReference type="ARBA" id="ARBA00022705"/>
    </source>
</evidence>
<dbReference type="InterPro" id="IPR022635">
    <property type="entry name" value="DNA_polIII_beta_C"/>
</dbReference>
<dbReference type="SMART" id="SM00480">
    <property type="entry name" value="POL3Bc"/>
    <property type="match status" value="1"/>
</dbReference>
<keyword evidence="8" id="KW-0238">DNA-binding</keyword>
<keyword evidence="6" id="KW-0235">DNA replication</keyword>
<name>A0A1G2LBY9_9BACT</name>
<keyword evidence="7" id="KW-0239">DNA-directed DNA polymerase</keyword>
<gene>
    <name evidence="11" type="ORF">A3B37_01265</name>
</gene>
<organism evidence="11 12">
    <name type="scientific">Candidatus Sungbacteria bacterium RIFCSPLOWO2_01_FULL_59_16</name>
    <dbReference type="NCBI Taxonomy" id="1802280"/>
    <lineage>
        <taxon>Bacteria</taxon>
        <taxon>Candidatus Sungiibacteriota</taxon>
    </lineage>
</organism>
<dbReference type="STRING" id="1802280.A3B37_01265"/>
<dbReference type="SUPFAM" id="SSF55979">
    <property type="entry name" value="DNA clamp"/>
    <property type="match status" value="2"/>
</dbReference>
<sequence length="284" mass="30414">MPDETVTLEAKTHQLILHTPSSDITLHGANPEDFPSLPIIHPEFEFTINATLFTEAIQQVIPAIAASTVKPELTGILISASPHTLTFAATDSFRLAEKTLNGLDGVLGAAECIVPARALQELLRTVTPGAELKVAVGEHQIVFTWNETRILSRLIDGSYPPYRTIIPKGYESTIVVARAELIQKIRLAAVFSSRLNDVTLTFSPTELSVATTNAESGDSTARLAAKGRGAAGSVMFNYRYLSDGIEAAGGENAALHLNGVTGAALIQNPNDTSFSYFLMPIRSV</sequence>
<dbReference type="CDD" id="cd00140">
    <property type="entry name" value="beta_clamp"/>
    <property type="match status" value="1"/>
</dbReference>
<dbReference type="InterPro" id="IPR001001">
    <property type="entry name" value="DNA_polIII_beta"/>
</dbReference>
<dbReference type="PANTHER" id="PTHR30478">
    <property type="entry name" value="DNA POLYMERASE III SUBUNIT BETA"/>
    <property type="match status" value="1"/>
</dbReference>
<evidence type="ECO:0000313" key="12">
    <source>
        <dbReference type="Proteomes" id="UP000176705"/>
    </source>
</evidence>
<evidence type="ECO:0000256" key="2">
    <source>
        <dbReference type="ARBA" id="ARBA00010752"/>
    </source>
</evidence>
<evidence type="ECO:0000256" key="1">
    <source>
        <dbReference type="ARBA" id="ARBA00004496"/>
    </source>
</evidence>
<keyword evidence="5" id="KW-0548">Nucleotidyltransferase</keyword>
<dbReference type="InterPro" id="IPR022637">
    <property type="entry name" value="DNA_polIII_beta_cen"/>
</dbReference>
<reference evidence="11 12" key="1">
    <citation type="journal article" date="2016" name="Nat. Commun.">
        <title>Thousands of microbial genomes shed light on interconnected biogeochemical processes in an aquifer system.</title>
        <authorList>
            <person name="Anantharaman K."/>
            <person name="Brown C.T."/>
            <person name="Hug L.A."/>
            <person name="Sharon I."/>
            <person name="Castelle C.J."/>
            <person name="Probst A.J."/>
            <person name="Thomas B.C."/>
            <person name="Singh A."/>
            <person name="Wilkins M.J."/>
            <person name="Karaoz U."/>
            <person name="Brodie E.L."/>
            <person name="Williams K.H."/>
            <person name="Hubbard S.S."/>
            <person name="Banfield J.F."/>
        </authorList>
    </citation>
    <scope>NUCLEOTIDE SEQUENCE [LARGE SCALE GENOMIC DNA]</scope>
</reference>
<dbReference type="InterPro" id="IPR046938">
    <property type="entry name" value="DNA_clamp_sf"/>
</dbReference>
<comment type="similarity">
    <text evidence="2">Belongs to the beta sliding clamp family.</text>
</comment>
<keyword evidence="3" id="KW-0963">Cytoplasm</keyword>
<feature type="domain" description="DNA polymerase III beta sliding clamp C-terminal" evidence="10">
    <location>
        <begin position="163"/>
        <end position="282"/>
    </location>
</feature>
<evidence type="ECO:0000256" key="4">
    <source>
        <dbReference type="ARBA" id="ARBA00022679"/>
    </source>
</evidence>
<dbReference type="GO" id="GO:0003887">
    <property type="term" value="F:DNA-directed DNA polymerase activity"/>
    <property type="evidence" value="ECO:0007669"/>
    <property type="project" value="UniProtKB-KW"/>
</dbReference>
<feature type="domain" description="DNA polymerase III beta sliding clamp central" evidence="9">
    <location>
        <begin position="48"/>
        <end position="160"/>
    </location>
</feature>
<accession>A0A1G2LBY9</accession>
<dbReference type="NCBIfam" id="TIGR00663">
    <property type="entry name" value="dnan"/>
    <property type="match status" value="1"/>
</dbReference>
<dbReference type="GO" id="GO:0006271">
    <property type="term" value="P:DNA strand elongation involved in DNA replication"/>
    <property type="evidence" value="ECO:0007669"/>
    <property type="project" value="TreeGrafter"/>
</dbReference>